<dbReference type="Proteomes" id="UP001215598">
    <property type="component" value="Unassembled WGS sequence"/>
</dbReference>
<dbReference type="AlphaFoldDB" id="A0AAD7NS11"/>
<evidence type="ECO:0000313" key="3">
    <source>
        <dbReference type="Proteomes" id="UP001215598"/>
    </source>
</evidence>
<accession>A0AAD7NS11</accession>
<sequence length="436" mass="49028">MAISEDGDSQPTSRTDKMASLPRAALTRPIATQWLGRRIKMVSHKVLVPLNVPLSAADIGIHRGGVTESVQQRSFLERFYPPSKSSHYAFAEYRSLEIQSTSVIRGTLGFHVPSKSSLAADEFSKKCAIFETSASVKAAEPRSMHTYGTRHHRHMPDLELNALSLKSLSLNDPLRAEDLNCNPPKDNVNLTLARAGIHYTSDEDANLEPQSQSHTKNTDVTEARRRLKRPIWGTSNLVEGSFGLLDDDGGRDQQNSRPINTKQYCRHRTTTRSYRRTRKNRFTQSYVNQVDGKFVTITTDANDAVSEPLPPYESQDDLVARESHDISCRMHDGQQTRDSTEALAEDHSTTHESQGNLAVPIPDIEEYLKMEDPKQVWCRSHKADQSSDTEAATLKSYENGGFYKTASYQEDRGPNHVGPSPHLEQPVWTVWTWLQT</sequence>
<organism evidence="2 3">
    <name type="scientific">Mycena metata</name>
    <dbReference type="NCBI Taxonomy" id="1033252"/>
    <lineage>
        <taxon>Eukaryota</taxon>
        <taxon>Fungi</taxon>
        <taxon>Dikarya</taxon>
        <taxon>Basidiomycota</taxon>
        <taxon>Agaricomycotina</taxon>
        <taxon>Agaricomycetes</taxon>
        <taxon>Agaricomycetidae</taxon>
        <taxon>Agaricales</taxon>
        <taxon>Marasmiineae</taxon>
        <taxon>Mycenaceae</taxon>
        <taxon>Mycena</taxon>
    </lineage>
</organism>
<proteinExistence type="predicted"/>
<reference evidence="2" key="1">
    <citation type="submission" date="2023-03" db="EMBL/GenBank/DDBJ databases">
        <title>Massive genome expansion in bonnet fungi (Mycena s.s.) driven by repeated elements and novel gene families across ecological guilds.</title>
        <authorList>
            <consortium name="Lawrence Berkeley National Laboratory"/>
            <person name="Harder C.B."/>
            <person name="Miyauchi S."/>
            <person name="Viragh M."/>
            <person name="Kuo A."/>
            <person name="Thoen E."/>
            <person name="Andreopoulos B."/>
            <person name="Lu D."/>
            <person name="Skrede I."/>
            <person name="Drula E."/>
            <person name="Henrissat B."/>
            <person name="Morin E."/>
            <person name="Kohler A."/>
            <person name="Barry K."/>
            <person name="LaButti K."/>
            <person name="Morin E."/>
            <person name="Salamov A."/>
            <person name="Lipzen A."/>
            <person name="Mereny Z."/>
            <person name="Hegedus B."/>
            <person name="Baldrian P."/>
            <person name="Stursova M."/>
            <person name="Weitz H."/>
            <person name="Taylor A."/>
            <person name="Grigoriev I.V."/>
            <person name="Nagy L.G."/>
            <person name="Martin F."/>
            <person name="Kauserud H."/>
        </authorList>
    </citation>
    <scope>NUCLEOTIDE SEQUENCE</scope>
    <source>
        <strain evidence="2">CBHHK182m</strain>
    </source>
</reference>
<feature type="region of interest" description="Disordered" evidence="1">
    <location>
        <begin position="202"/>
        <end position="222"/>
    </location>
</feature>
<feature type="compositionally biased region" description="Basic and acidic residues" evidence="1">
    <location>
        <begin position="330"/>
        <end position="350"/>
    </location>
</feature>
<comment type="caution">
    <text evidence="2">The sequence shown here is derived from an EMBL/GenBank/DDBJ whole genome shotgun (WGS) entry which is preliminary data.</text>
</comment>
<name>A0AAD7NS11_9AGAR</name>
<dbReference type="EMBL" id="JARKIB010000013">
    <property type="protein sequence ID" value="KAJ7773154.1"/>
    <property type="molecule type" value="Genomic_DNA"/>
</dbReference>
<protein>
    <submittedName>
        <fullName evidence="2">Uncharacterized protein</fullName>
    </submittedName>
</protein>
<feature type="region of interest" description="Disordered" evidence="1">
    <location>
        <begin position="330"/>
        <end position="356"/>
    </location>
</feature>
<keyword evidence="3" id="KW-1185">Reference proteome</keyword>
<evidence type="ECO:0000313" key="2">
    <source>
        <dbReference type="EMBL" id="KAJ7773154.1"/>
    </source>
</evidence>
<evidence type="ECO:0000256" key="1">
    <source>
        <dbReference type="SAM" id="MobiDB-lite"/>
    </source>
</evidence>
<gene>
    <name evidence="2" type="ORF">B0H16DRAFT_1450997</name>
</gene>
<feature type="region of interest" description="Disordered" evidence="1">
    <location>
        <begin position="1"/>
        <end position="21"/>
    </location>
</feature>